<evidence type="ECO:0000313" key="2">
    <source>
        <dbReference type="EMBL" id="HIZ39747.1"/>
    </source>
</evidence>
<sequence>MRIKRVLNNNVVIAEDVITYASKEKGLELKELIHITLTDHIDGVLTRLKKGISLSNQLTMEISRVYDTEFQIGLYAVNLLREKTGCEVLRDEAAFVAMHFLNNRMDL</sequence>
<name>A0A9D2ELJ1_9FIRM</name>
<dbReference type="EMBL" id="DXBR01000065">
    <property type="protein sequence ID" value="HIZ39747.1"/>
    <property type="molecule type" value="Genomic_DNA"/>
</dbReference>
<dbReference type="InterPro" id="IPR011608">
    <property type="entry name" value="PRD"/>
</dbReference>
<feature type="non-terminal residue" evidence="2">
    <location>
        <position position="107"/>
    </location>
</feature>
<dbReference type="GO" id="GO:0006355">
    <property type="term" value="P:regulation of DNA-templated transcription"/>
    <property type="evidence" value="ECO:0007669"/>
    <property type="project" value="InterPro"/>
</dbReference>
<proteinExistence type="predicted"/>
<dbReference type="Pfam" id="PF00874">
    <property type="entry name" value="PRD"/>
    <property type="match status" value="1"/>
</dbReference>
<protein>
    <submittedName>
        <fullName evidence="2">PRD domain-containing protein</fullName>
    </submittedName>
</protein>
<dbReference type="Proteomes" id="UP000824049">
    <property type="component" value="Unassembled WGS sequence"/>
</dbReference>
<accession>A0A9D2ELJ1</accession>
<dbReference type="Gene3D" id="1.10.1790.10">
    <property type="entry name" value="PRD domain"/>
    <property type="match status" value="1"/>
</dbReference>
<evidence type="ECO:0000313" key="3">
    <source>
        <dbReference type="Proteomes" id="UP000824049"/>
    </source>
</evidence>
<dbReference type="InterPro" id="IPR036634">
    <property type="entry name" value="PRD_sf"/>
</dbReference>
<gene>
    <name evidence="2" type="ORF">H9968_07460</name>
</gene>
<dbReference type="SUPFAM" id="SSF63520">
    <property type="entry name" value="PTS-regulatory domain, PRD"/>
    <property type="match status" value="1"/>
</dbReference>
<organism evidence="2 3">
    <name type="scientific">Candidatus Anaerobutyricum stercoris</name>
    <dbReference type="NCBI Taxonomy" id="2838457"/>
    <lineage>
        <taxon>Bacteria</taxon>
        <taxon>Bacillati</taxon>
        <taxon>Bacillota</taxon>
        <taxon>Clostridia</taxon>
        <taxon>Lachnospirales</taxon>
        <taxon>Lachnospiraceae</taxon>
        <taxon>Anaerobutyricum</taxon>
    </lineage>
</organism>
<reference evidence="2" key="1">
    <citation type="journal article" date="2021" name="PeerJ">
        <title>Extensive microbial diversity within the chicken gut microbiome revealed by metagenomics and culture.</title>
        <authorList>
            <person name="Gilroy R."/>
            <person name="Ravi A."/>
            <person name="Getino M."/>
            <person name="Pursley I."/>
            <person name="Horton D.L."/>
            <person name="Alikhan N.F."/>
            <person name="Baker D."/>
            <person name="Gharbi K."/>
            <person name="Hall N."/>
            <person name="Watson M."/>
            <person name="Adriaenssens E.M."/>
            <person name="Foster-Nyarko E."/>
            <person name="Jarju S."/>
            <person name="Secka A."/>
            <person name="Antonio M."/>
            <person name="Oren A."/>
            <person name="Chaudhuri R.R."/>
            <person name="La Ragione R."/>
            <person name="Hildebrand F."/>
            <person name="Pallen M.J."/>
        </authorList>
    </citation>
    <scope>NUCLEOTIDE SEQUENCE</scope>
    <source>
        <strain evidence="2">CHK179-28034</strain>
    </source>
</reference>
<dbReference type="AlphaFoldDB" id="A0A9D2ELJ1"/>
<reference evidence="2" key="2">
    <citation type="submission" date="2021-04" db="EMBL/GenBank/DDBJ databases">
        <authorList>
            <person name="Gilroy R."/>
        </authorList>
    </citation>
    <scope>NUCLEOTIDE SEQUENCE</scope>
    <source>
        <strain evidence="2">CHK179-28034</strain>
    </source>
</reference>
<dbReference type="PROSITE" id="PS51372">
    <property type="entry name" value="PRD_2"/>
    <property type="match status" value="1"/>
</dbReference>
<feature type="domain" description="PRD" evidence="1">
    <location>
        <begin position="5"/>
        <end position="107"/>
    </location>
</feature>
<comment type="caution">
    <text evidence="2">The sequence shown here is derived from an EMBL/GenBank/DDBJ whole genome shotgun (WGS) entry which is preliminary data.</text>
</comment>
<evidence type="ECO:0000259" key="1">
    <source>
        <dbReference type="PROSITE" id="PS51372"/>
    </source>
</evidence>